<dbReference type="EMBL" id="STGJ01000006">
    <property type="protein sequence ID" value="TIC83769.1"/>
    <property type="molecule type" value="Genomic_DNA"/>
</dbReference>
<evidence type="ECO:0000313" key="3">
    <source>
        <dbReference type="Proteomes" id="UP000308891"/>
    </source>
</evidence>
<dbReference type="AlphaFoldDB" id="A0A4T0UXB7"/>
<name>A0A4T0UXB7_9NEIS</name>
<evidence type="ECO:0008006" key="4">
    <source>
        <dbReference type="Google" id="ProtNLM"/>
    </source>
</evidence>
<feature type="chain" id="PRO_5020342781" description="DUF4168 domain-containing protein" evidence="1">
    <location>
        <begin position="22"/>
        <end position="146"/>
    </location>
</feature>
<protein>
    <recommendedName>
        <fullName evidence="4">DUF4168 domain-containing protein</fullName>
    </recommendedName>
</protein>
<sequence length="146" mass="16106">MPLCLRVLLVTGLLAALPARAGVPSAFAAQPLPFKQRVCGMLFADISAQQVRLARQNPAQMSGDMRKAMLMSATEALIFLEATGYLEEHSKAQAEAYAHALEEGASDEYMAVVQACHTRYRPRKTEAEIRVFVEDARQVLREQLGE</sequence>
<keyword evidence="3" id="KW-1185">Reference proteome</keyword>
<gene>
    <name evidence="2" type="ORF">E5K04_07045</name>
</gene>
<reference evidence="2 3" key="1">
    <citation type="submission" date="2019-04" db="EMBL/GenBank/DDBJ databases">
        <title>Crenobacter sp. nov.</title>
        <authorList>
            <person name="Shi S."/>
        </authorList>
    </citation>
    <scope>NUCLEOTIDE SEQUENCE [LARGE SCALE GENOMIC DNA]</scope>
    <source>
        <strain evidence="2 3">GY 70310</strain>
    </source>
</reference>
<organism evidence="2 3">
    <name type="scientific">Crenobacter intestini</name>
    <dbReference type="NCBI Taxonomy" id="2563443"/>
    <lineage>
        <taxon>Bacteria</taxon>
        <taxon>Pseudomonadati</taxon>
        <taxon>Pseudomonadota</taxon>
        <taxon>Betaproteobacteria</taxon>
        <taxon>Neisseriales</taxon>
        <taxon>Neisseriaceae</taxon>
        <taxon>Crenobacter</taxon>
    </lineage>
</organism>
<evidence type="ECO:0000313" key="2">
    <source>
        <dbReference type="EMBL" id="TIC83769.1"/>
    </source>
</evidence>
<evidence type="ECO:0000256" key="1">
    <source>
        <dbReference type="SAM" id="SignalP"/>
    </source>
</evidence>
<keyword evidence="1" id="KW-0732">Signal</keyword>
<comment type="caution">
    <text evidence="2">The sequence shown here is derived from an EMBL/GenBank/DDBJ whole genome shotgun (WGS) entry which is preliminary data.</text>
</comment>
<accession>A0A4T0UXB7</accession>
<feature type="signal peptide" evidence="1">
    <location>
        <begin position="1"/>
        <end position="21"/>
    </location>
</feature>
<dbReference type="RefSeq" id="WP_136552389.1">
    <property type="nucleotide sequence ID" value="NZ_STGJ01000006.1"/>
</dbReference>
<proteinExistence type="predicted"/>
<dbReference type="Proteomes" id="UP000308891">
    <property type="component" value="Unassembled WGS sequence"/>
</dbReference>